<dbReference type="EMBL" id="WOTB01000001">
    <property type="protein sequence ID" value="NHN83296.1"/>
    <property type="molecule type" value="Genomic_DNA"/>
</dbReference>
<keyword evidence="2" id="KW-1185">Reference proteome</keyword>
<accession>A0ABX0JHQ0</accession>
<reference evidence="1 2" key="1">
    <citation type="journal article" date="2020" name="Int. J. Syst. Evol. Microbiol.">
        <title>Novel acetic acid bacteria from cider fermentations: Acetobacter conturbans sp. nov. and Acetobacter fallax sp. nov.</title>
        <authorList>
            <person name="Sombolestani A.S."/>
            <person name="Cleenwerck I."/>
            <person name="Cnockaert M."/>
            <person name="Borremans W."/>
            <person name="Wieme A.D."/>
            <person name="De Vuyst L."/>
            <person name="Vandamme P."/>
        </authorList>
    </citation>
    <scope>NUCLEOTIDE SEQUENCE [LARGE SCALE GENOMIC DNA]</scope>
    <source>
        <strain evidence="1 2">LMG 30640</strain>
    </source>
</reference>
<organism evidence="1 2">
    <name type="scientific">Acetobacter musti</name>
    <dbReference type="NCBI Taxonomy" id="864732"/>
    <lineage>
        <taxon>Bacteria</taxon>
        <taxon>Pseudomonadati</taxon>
        <taxon>Pseudomonadota</taxon>
        <taxon>Alphaproteobacteria</taxon>
        <taxon>Acetobacterales</taxon>
        <taxon>Acetobacteraceae</taxon>
        <taxon>Acetobacter</taxon>
    </lineage>
</organism>
<protein>
    <submittedName>
        <fullName evidence="1">Uncharacterized protein</fullName>
    </submittedName>
</protein>
<evidence type="ECO:0000313" key="2">
    <source>
        <dbReference type="Proteomes" id="UP000635278"/>
    </source>
</evidence>
<dbReference type="Proteomes" id="UP000635278">
    <property type="component" value="Unassembled WGS sequence"/>
</dbReference>
<dbReference type="RefSeq" id="WP_173581723.1">
    <property type="nucleotide sequence ID" value="NZ_WOTB01000001.1"/>
</dbReference>
<comment type="caution">
    <text evidence="1">The sequence shown here is derived from an EMBL/GenBank/DDBJ whole genome shotgun (WGS) entry which is preliminary data.</text>
</comment>
<dbReference type="SUPFAM" id="SSF56954">
    <property type="entry name" value="Outer membrane efflux proteins (OEP)"/>
    <property type="match status" value="1"/>
</dbReference>
<evidence type="ECO:0000313" key="1">
    <source>
        <dbReference type="EMBL" id="NHN83296.1"/>
    </source>
</evidence>
<proteinExistence type="predicted"/>
<name>A0ABX0JHQ0_9PROT</name>
<sequence>MPLPSSGQPAYRKTILSAQVGTNRRSYVLASEQYRHGMTNFLNVLDSERRVLRSETDFAEITSTVSSDLVRLYLALGGGWERVFPLSARG</sequence>
<dbReference type="Gene3D" id="1.20.1600.10">
    <property type="entry name" value="Outer membrane efflux proteins (OEP)"/>
    <property type="match status" value="1"/>
</dbReference>
<gene>
    <name evidence="1" type="ORF">GOB93_01395</name>
</gene>